<evidence type="ECO:0000256" key="3">
    <source>
        <dbReference type="ARBA" id="ARBA00023015"/>
    </source>
</evidence>
<accession>A0A2N8T2K6</accession>
<dbReference type="CDD" id="cd00609">
    <property type="entry name" value="AAT_like"/>
    <property type="match status" value="1"/>
</dbReference>
<dbReference type="Gene3D" id="1.10.10.10">
    <property type="entry name" value="Winged helix-like DNA-binding domain superfamily/Winged helix DNA-binding domain"/>
    <property type="match status" value="1"/>
</dbReference>
<dbReference type="Proteomes" id="UP000236023">
    <property type="component" value="Unassembled WGS sequence"/>
</dbReference>
<dbReference type="PROSITE" id="PS50949">
    <property type="entry name" value="HTH_GNTR"/>
    <property type="match status" value="1"/>
</dbReference>
<dbReference type="SUPFAM" id="SSF46785">
    <property type="entry name" value="Winged helix' DNA-binding domain"/>
    <property type="match status" value="1"/>
</dbReference>
<proteinExistence type="inferred from homology"/>
<dbReference type="GO" id="GO:0008483">
    <property type="term" value="F:transaminase activity"/>
    <property type="evidence" value="ECO:0007669"/>
    <property type="project" value="UniProtKB-KW"/>
</dbReference>
<name>A0A2N8T2K6_STUST</name>
<dbReference type="PANTHER" id="PTHR46577:SF1">
    <property type="entry name" value="HTH-TYPE TRANSCRIPTIONAL REGULATORY PROTEIN GABR"/>
    <property type="match status" value="1"/>
</dbReference>
<evidence type="ECO:0000313" key="8">
    <source>
        <dbReference type="Proteomes" id="UP000236023"/>
    </source>
</evidence>
<dbReference type="Pfam" id="PF00155">
    <property type="entry name" value="Aminotran_1_2"/>
    <property type="match status" value="1"/>
</dbReference>
<dbReference type="Pfam" id="PF00392">
    <property type="entry name" value="GntR"/>
    <property type="match status" value="1"/>
</dbReference>
<evidence type="ECO:0000256" key="1">
    <source>
        <dbReference type="ARBA" id="ARBA00005384"/>
    </source>
</evidence>
<dbReference type="CDD" id="cd07377">
    <property type="entry name" value="WHTH_GntR"/>
    <property type="match status" value="1"/>
</dbReference>
<dbReference type="InterPro" id="IPR000524">
    <property type="entry name" value="Tscrpt_reg_HTH_GntR"/>
</dbReference>
<sequence length="468" mass="49654">MWLPRLVDDDQPLYLALVDAISRAIEQGELKPGDRLPPQRRLAWALGLNPSTTMQAYREAARRHLVGGEVGRGTYVLASSREASLFLLKQADAQPVSLDLSTNLPAIDREDQDLPRSLFELGAAADLAELQGYASAAGMQRGRLAVSAWLRGRGLEVPPRQLMLCAGAQQGLFAALLGLCEPGEPILVEALTSPGIKAAARQLRLPLHGVAMDGRGILPDALDRLARATAARVAVLTPCMQNPTGVSMDAQRREAIAVVARRHDLLVIEDDVYGALGDEAPLAALLAERSVLVGSLSKTVAPGLRFGFIAADGRWLARIDPEAQGTGWALSPLCLRIACQWIEDGTALRRLHWQRQEVARRWRLARKMLGPRVPACASPHLWLAAQVGESGLSGICRSAGIEAAAAQAFAVGPGAPDAVRLSLTAAPGLVALKGALQALADRLAAGQQANACAALSLSPPSRQDVSND</sequence>
<keyword evidence="4" id="KW-0238">DNA-binding</keyword>
<comment type="similarity">
    <text evidence="1">In the C-terminal section; belongs to the class-I pyridoxal-phosphate-dependent aminotransferase family.</text>
</comment>
<dbReference type="SUPFAM" id="SSF53383">
    <property type="entry name" value="PLP-dependent transferases"/>
    <property type="match status" value="1"/>
</dbReference>
<feature type="domain" description="HTH gntR-type" evidence="6">
    <location>
        <begin position="11"/>
        <end position="79"/>
    </location>
</feature>
<keyword evidence="7" id="KW-0032">Aminotransferase</keyword>
<organism evidence="7 8">
    <name type="scientific">Stutzerimonas stutzeri</name>
    <name type="common">Pseudomonas stutzeri</name>
    <dbReference type="NCBI Taxonomy" id="316"/>
    <lineage>
        <taxon>Bacteria</taxon>
        <taxon>Pseudomonadati</taxon>
        <taxon>Pseudomonadota</taxon>
        <taxon>Gammaproteobacteria</taxon>
        <taxon>Pseudomonadales</taxon>
        <taxon>Pseudomonadaceae</taxon>
        <taxon>Stutzerimonas</taxon>
    </lineage>
</organism>
<dbReference type="InterPro" id="IPR036390">
    <property type="entry name" value="WH_DNA-bd_sf"/>
</dbReference>
<dbReference type="PANTHER" id="PTHR46577">
    <property type="entry name" value="HTH-TYPE TRANSCRIPTIONAL REGULATORY PROTEIN GABR"/>
    <property type="match status" value="1"/>
</dbReference>
<dbReference type="AlphaFoldDB" id="A0A2N8T2K6"/>
<keyword evidence="2" id="KW-0663">Pyridoxal phosphate</keyword>
<dbReference type="Gene3D" id="3.40.640.10">
    <property type="entry name" value="Type I PLP-dependent aspartate aminotransferase-like (Major domain)"/>
    <property type="match status" value="1"/>
</dbReference>
<dbReference type="InterPro" id="IPR051446">
    <property type="entry name" value="HTH_trans_reg/aminotransferase"/>
</dbReference>
<evidence type="ECO:0000313" key="7">
    <source>
        <dbReference type="EMBL" id="PNG08977.1"/>
    </source>
</evidence>
<evidence type="ECO:0000256" key="5">
    <source>
        <dbReference type="ARBA" id="ARBA00023163"/>
    </source>
</evidence>
<dbReference type="InterPro" id="IPR036388">
    <property type="entry name" value="WH-like_DNA-bd_sf"/>
</dbReference>
<dbReference type="SMART" id="SM00345">
    <property type="entry name" value="HTH_GNTR"/>
    <property type="match status" value="1"/>
</dbReference>
<dbReference type="GO" id="GO:0003700">
    <property type="term" value="F:DNA-binding transcription factor activity"/>
    <property type="evidence" value="ECO:0007669"/>
    <property type="project" value="InterPro"/>
</dbReference>
<dbReference type="RefSeq" id="WP_102894681.1">
    <property type="nucleotide sequence ID" value="NZ_JAMOHU010000035.1"/>
</dbReference>
<dbReference type="EMBL" id="POUT01000007">
    <property type="protein sequence ID" value="PNG08977.1"/>
    <property type="molecule type" value="Genomic_DNA"/>
</dbReference>
<dbReference type="InterPro" id="IPR015424">
    <property type="entry name" value="PyrdxlP-dep_Trfase"/>
</dbReference>
<keyword evidence="5" id="KW-0804">Transcription</keyword>
<protein>
    <submittedName>
        <fullName evidence="7">PLP-dependent aminotransferase family protein</fullName>
    </submittedName>
</protein>
<keyword evidence="7" id="KW-0808">Transferase</keyword>
<dbReference type="GO" id="GO:0003677">
    <property type="term" value="F:DNA binding"/>
    <property type="evidence" value="ECO:0007669"/>
    <property type="project" value="UniProtKB-KW"/>
</dbReference>
<gene>
    <name evidence="7" type="ORF">CXK94_13205</name>
</gene>
<dbReference type="InterPro" id="IPR004839">
    <property type="entry name" value="Aminotransferase_I/II_large"/>
</dbReference>
<evidence type="ECO:0000256" key="4">
    <source>
        <dbReference type="ARBA" id="ARBA00023125"/>
    </source>
</evidence>
<evidence type="ECO:0000256" key="2">
    <source>
        <dbReference type="ARBA" id="ARBA00022898"/>
    </source>
</evidence>
<evidence type="ECO:0000259" key="6">
    <source>
        <dbReference type="PROSITE" id="PS50949"/>
    </source>
</evidence>
<comment type="caution">
    <text evidence="7">The sequence shown here is derived from an EMBL/GenBank/DDBJ whole genome shotgun (WGS) entry which is preliminary data.</text>
</comment>
<dbReference type="GO" id="GO:0030170">
    <property type="term" value="F:pyridoxal phosphate binding"/>
    <property type="evidence" value="ECO:0007669"/>
    <property type="project" value="InterPro"/>
</dbReference>
<keyword evidence="3" id="KW-0805">Transcription regulation</keyword>
<reference evidence="7 8" key="1">
    <citation type="submission" date="2018-01" db="EMBL/GenBank/DDBJ databases">
        <title>Denitrification phenotypes of diverse strains of Pseudomonas stutzeri.</title>
        <authorList>
            <person name="Milligan D.A."/>
            <person name="Bergaust L."/>
            <person name="Bakken L.R."/>
            <person name="Frostegard A."/>
        </authorList>
    </citation>
    <scope>NUCLEOTIDE SEQUENCE [LARGE SCALE GENOMIC DNA]</scope>
    <source>
        <strain evidence="7 8">24a75</strain>
    </source>
</reference>
<dbReference type="InterPro" id="IPR015421">
    <property type="entry name" value="PyrdxlP-dep_Trfase_major"/>
</dbReference>